<sequence length="514" mass="53580">MTEDPRLRLIGGPDGRSPHAADVLARLDGTRVVIRTGPDMTGAHTVALAAFVGLVARLFGHVALDPPVPLSPNWWGAVDSDALLTALLPVRPTPTAPPVSEVTVTFGNQVAPGHLAVGGDDYTVRLARVPQPLGDPAGHALGVHAAACLAVSQLLGEVLGPVGHPGVRLEGLYVTNLIDYRLTAAPSLSPVAFSAPLSLAVAGVGSVGTSAAALLAGCLAPALAPDARPAGGQLFELIAVDSDILDPSRNPFRYPALLGTESGHKATWLAERLNTLGLTAHGVPTPVAEWTRARDRPGFDGLLLSSVDTLAGRLDVTDVLARETLSLGVAGLALHAQRERFADGLACPFCDYVSAAPPLTQAGAHAETTGLPVTRILALLQPDGRLTPLDVDLAIQAGRLPAERRERLIGAPLTDLVRQAYAEMELRGPIADDGVLAVAAPQISWFAGVLAAVEVIKQLRGLPLVDRRVDADLAGLPPGLVRRSPADSTGRCLCHSGVRRRWYRGLYTDQPAIA</sequence>
<dbReference type="EMBL" id="BMMI01000007">
    <property type="protein sequence ID" value="GGL76668.1"/>
    <property type="molecule type" value="Genomic_DNA"/>
</dbReference>
<protein>
    <submittedName>
        <fullName evidence="2">Uncharacterized protein</fullName>
    </submittedName>
</protein>
<reference evidence="4" key="2">
    <citation type="journal article" date="2019" name="Int. J. Syst. Evol. Microbiol.">
        <title>The Global Catalogue of Microorganisms (GCM) 10K type strain sequencing project: providing services to taxonomists for standard genome sequencing and annotation.</title>
        <authorList>
            <consortium name="The Broad Institute Genomics Platform"/>
            <consortium name="The Broad Institute Genome Sequencing Center for Infectious Disease"/>
            <person name="Wu L."/>
            <person name="Ma J."/>
        </authorList>
    </citation>
    <scope>NUCLEOTIDE SEQUENCE [LARGE SCALE GENOMIC DNA]</scope>
    <source>
        <strain evidence="4">CGMCC 4.5581</strain>
    </source>
</reference>
<name>A0A846LUR6_9ACTN</name>
<reference evidence="1" key="1">
    <citation type="journal article" date="2014" name="Int. J. Syst. Evol. Microbiol.">
        <title>Complete genome of a new Firmicutes species belonging to the dominant human colonic microbiota ('Ruminococcus bicirculans') reveals two chromosomes and a selective capacity to utilize plant glucans.</title>
        <authorList>
            <consortium name="NISC Comparative Sequencing Program"/>
            <person name="Wegmann U."/>
            <person name="Louis P."/>
            <person name="Goesmann A."/>
            <person name="Henrissat B."/>
            <person name="Duncan S.H."/>
            <person name="Flint H.J."/>
        </authorList>
    </citation>
    <scope>NUCLEOTIDE SEQUENCE</scope>
    <source>
        <strain evidence="1">CGMCC 4.5581</strain>
    </source>
</reference>
<evidence type="ECO:0000313" key="3">
    <source>
        <dbReference type="Proteomes" id="UP000552836"/>
    </source>
</evidence>
<comment type="caution">
    <text evidence="2">The sequence shown here is derived from an EMBL/GenBank/DDBJ whole genome shotgun (WGS) entry which is preliminary data.</text>
</comment>
<dbReference type="Proteomes" id="UP000552836">
    <property type="component" value="Unassembled WGS sequence"/>
</dbReference>
<evidence type="ECO:0000313" key="2">
    <source>
        <dbReference type="EMBL" id="NIH69208.1"/>
    </source>
</evidence>
<gene>
    <name evidence="2" type="ORF">FB380_003696</name>
    <name evidence="1" type="ORF">GCM10011589_35920</name>
</gene>
<organism evidence="2 3">
    <name type="scientific">Modestobacter marinus</name>
    <dbReference type="NCBI Taxonomy" id="477641"/>
    <lineage>
        <taxon>Bacteria</taxon>
        <taxon>Bacillati</taxon>
        <taxon>Actinomycetota</taxon>
        <taxon>Actinomycetes</taxon>
        <taxon>Geodermatophilales</taxon>
        <taxon>Geodermatophilaceae</taxon>
        <taxon>Modestobacter</taxon>
    </lineage>
</organism>
<evidence type="ECO:0000313" key="1">
    <source>
        <dbReference type="EMBL" id="GGL76668.1"/>
    </source>
</evidence>
<evidence type="ECO:0000313" key="4">
    <source>
        <dbReference type="Proteomes" id="UP000648663"/>
    </source>
</evidence>
<keyword evidence="4" id="KW-1185">Reference proteome</keyword>
<reference evidence="2 3" key="3">
    <citation type="submission" date="2020-02" db="EMBL/GenBank/DDBJ databases">
        <title>Sequencing the genomes of 1000 actinobacteria strains.</title>
        <authorList>
            <person name="Klenk H.-P."/>
        </authorList>
    </citation>
    <scope>NUCLEOTIDE SEQUENCE [LARGE SCALE GENOMIC DNA]</scope>
    <source>
        <strain evidence="2 3">DSM 45201</strain>
    </source>
</reference>
<dbReference type="AlphaFoldDB" id="A0A846LUR6"/>
<dbReference type="Proteomes" id="UP000648663">
    <property type="component" value="Unassembled WGS sequence"/>
</dbReference>
<accession>A0A846LUR6</accession>
<dbReference type="EMBL" id="JAAMPA010000002">
    <property type="protein sequence ID" value="NIH69208.1"/>
    <property type="molecule type" value="Genomic_DNA"/>
</dbReference>
<proteinExistence type="predicted"/>
<dbReference type="RefSeq" id="WP_166756766.1">
    <property type="nucleotide sequence ID" value="NZ_BAABJU010000003.1"/>
</dbReference>
<reference evidence="1" key="4">
    <citation type="submission" date="2024-05" db="EMBL/GenBank/DDBJ databases">
        <authorList>
            <person name="Sun Q."/>
            <person name="Zhou Y."/>
        </authorList>
    </citation>
    <scope>NUCLEOTIDE SEQUENCE</scope>
    <source>
        <strain evidence="1">CGMCC 4.5581</strain>
    </source>
</reference>